<feature type="region of interest" description="Disordered" evidence="1">
    <location>
        <begin position="35"/>
        <end position="78"/>
    </location>
</feature>
<evidence type="ECO:0000256" key="1">
    <source>
        <dbReference type="SAM" id="MobiDB-lite"/>
    </source>
</evidence>
<accession>A0A3L9L8A5</accession>
<dbReference type="Proteomes" id="UP000277871">
    <property type="component" value="Unassembled WGS sequence"/>
</dbReference>
<comment type="caution">
    <text evidence="2">The sequence shown here is derived from an EMBL/GenBank/DDBJ whole genome shotgun (WGS) entry which is preliminary data.</text>
</comment>
<proteinExistence type="predicted"/>
<sequence>MAAGDVHVINGVRYQEHDAITKGLLDKDGQPVAVEPALAGGKAARPARNKARKAPERVSSESGGGQTSEHAERGAAAG</sequence>
<dbReference type="RefSeq" id="WP_121864527.1">
    <property type="nucleotide sequence ID" value="NZ_RDEX01000001.1"/>
</dbReference>
<protein>
    <submittedName>
        <fullName evidence="2">Uncharacterized protein</fullName>
    </submittedName>
</protein>
<name>A0A3L9L8A5_9MICC</name>
<feature type="compositionally biased region" description="Basic and acidic residues" evidence="1">
    <location>
        <begin position="69"/>
        <end position="78"/>
    </location>
</feature>
<dbReference type="EMBL" id="RDEX01000001">
    <property type="protein sequence ID" value="RLY94791.1"/>
    <property type="molecule type" value="Genomic_DNA"/>
</dbReference>
<evidence type="ECO:0000313" key="3">
    <source>
        <dbReference type="Proteomes" id="UP000277871"/>
    </source>
</evidence>
<keyword evidence="3" id="KW-1185">Reference proteome</keyword>
<evidence type="ECO:0000313" key="2">
    <source>
        <dbReference type="EMBL" id="RLY94791.1"/>
    </source>
</evidence>
<organism evidence="2 3">
    <name type="scientific">Kocuria tytonicola</name>
    <dbReference type="NCBI Taxonomy" id="2055946"/>
    <lineage>
        <taxon>Bacteria</taxon>
        <taxon>Bacillati</taxon>
        <taxon>Actinomycetota</taxon>
        <taxon>Actinomycetes</taxon>
        <taxon>Micrococcales</taxon>
        <taxon>Micrococcaceae</taxon>
        <taxon>Kocuria</taxon>
    </lineage>
</organism>
<gene>
    <name evidence="2" type="ORF">EAE32_06535</name>
</gene>
<dbReference type="AlphaFoldDB" id="A0A3L9L8A5"/>
<reference evidence="2 3" key="1">
    <citation type="submission" date="2018-10" db="EMBL/GenBank/DDBJ databases">
        <title>Kocuria tytonicola, new bacteria from the preen glands of American barn owls (Tyto furcata).</title>
        <authorList>
            <person name="Braun M.S."/>
            <person name="Wang E."/>
            <person name="Zimmermann S."/>
            <person name="Boutin S."/>
            <person name="Wagner H."/>
            <person name="Wink M."/>
        </authorList>
    </citation>
    <scope>NUCLEOTIDE SEQUENCE [LARGE SCALE GENOMIC DNA]</scope>
    <source>
        <strain evidence="2 3">473</strain>
    </source>
</reference>